<accession>A0A438MYP4</accession>
<feature type="region of interest" description="Disordered" evidence="5">
    <location>
        <begin position="1879"/>
        <end position="1899"/>
    </location>
</feature>
<keyword evidence="3" id="KW-0677">Repeat</keyword>
<dbReference type="Gene3D" id="1.25.10.10">
    <property type="entry name" value="Leucine-rich Repeat Variant"/>
    <property type="match status" value="2"/>
</dbReference>
<name>A0A438MYP4_EXOME</name>
<dbReference type="VEuPathDB" id="FungiDB:PV10_03010"/>
<dbReference type="Pfam" id="PF13001">
    <property type="entry name" value="ECM29_N"/>
    <property type="match status" value="1"/>
</dbReference>
<dbReference type="SUPFAM" id="SSF48371">
    <property type="entry name" value="ARM repeat"/>
    <property type="match status" value="1"/>
</dbReference>
<evidence type="ECO:0008006" key="10">
    <source>
        <dbReference type="Google" id="ProtNLM"/>
    </source>
</evidence>
<sequence>MASASTTNAAAAPVDPEQREYNLISQLELRIASASTDEKLEAILQKFLPALLLKLASPTERNRNLTIKISQYLNQRLKINQNIKLPVSALVKTFREAENAFVRRFCLIFIEQGLPRLETQPAIEALPGFLQFAIPKAEGYDNTDRKMWAIAFDFLLEVLSKWKLPDRHSKEDLALQATFSLSDFQTNLLVRRICDFLLYDPKDASTVQSLDEDFRPVMDKNFRRRSQVVLPIAKFLFTSIFSDQQRLLPAVIMAVDANASATNMSDIFFKQTEFDLEAESNVDELFALYRRSKPKLQTKILSLLSRSQTSTSRTTEIMAMIESQLNTTNAGLEAAKLRTALFSYLTWTVRVGKTLGQISRRVQDLLKEYIEMQGWPSMNDRSAAETELRAKAYESIGLLAAAKESKASGSGPGTSKTELEHRTLDLITWLFTSLRCDTTRDIKGSIEEAIGRVMNTVTQLDDTSTQRLKDLLLWNVLAVPGDEDPVYFFPTVNTTKYPAVRFVNKVLPFHDVDARFINVLALASSDRREVAEEGVRGLDPYWHASNLRMANASSQDQKLALPDLEKLVTRFFVTTEDTNENQKKILTEPHVLAAAVMFCRNVLVCDALKDTSLAPEDSADWRQKIDALVNNDQEVRVKIRSHLQSLQPEMQVILVQAALMGLSKGSLDCGDFCFELLSLSSNDLLPLIAEAGLQAASLVVSNAAVQSRAARIYGILASLRDDADVLINLALDKCSAWKNAIGEEVHRVRGYLLQAVFTLTRRSLRGLAVEATTLTSTFKLVCDVIRTSTDKSLKETGFRCLRQLASCTPEIKDMLVEADIFSQLVSESKKESEPAASAIGPIFALLYQGSTQGDVQGDAGTTDSKTPTMLDRILGLYEVKRAEFHFALGESLAVALAGFKSTSTITEFDVDAQRPEWGFREDLMTDVLSRVIEDSRTTRPSQKKAAAIWLLCLIQYCGDAEPIKSRLRDAQAAFARLLSDRDEIVQETGSRGLSVVYEHGDKSLRDDLVRDLVSSFTGNKAKMSGTVNEDTELFDAGALPTEGGQSVTTYKDIVNLATEMGDPSLVYRFMNLASNNAIWTSRAAFGRFGLGNVLADSTYLAENKKFYPKLFRYRFDPNPNVQRSMNEIWKALVKDPNAVISENFDLIMDDLLKSVLSGKEWRVREASCAAISDLVQGRDLDLFQKYLDEIWKVSFKVLDDVKESVRLAAMKLCRTLTSMLIRNLETDGNTKRSRTMLNHAMPFLLQQMDGGAGKDVQQYAIVTLLEVVKKCPSRALQPFAPQVLEALVVSLSSLEHESINYLHLNADKYGLTAEKLDKMRVSSINASPVTEAMERCLESITMQSDESVDGADAMEGVVINGQGSNPVMDDAMQRLSNAYRAAIGLPSKVGLSRVMTTLVIRHQAAFGPYADKFIQLTRKHILDRNATISVAFSTSLGYLMRLGSQKEIQATSKYAQRLYFESEELMHRSVAGEIIQAISKAANDVFMNSASTFLPFAFIGRRDTDKEVRERFDVPWKDNIGGSRAINLYLKEIVELISTHIKSPLWPIKHACCFAVAELIKTMEVTERYSPGEALLLWDLMQASLDGKTWEGKEEVIEVYPKFVRQAGSLRQDVKVTQQMKKVALREAKRTNAGYRPHAIKALGEFVMARKDIDMTDEVVPYLVELMDELTDKDAMDVDESGGKGFDKRSIVEDTISAIVSCLFQQLTAQTRRDVLDSALGIVEKARGVRTSEIDRATYEGAKILMEKQRPEGRRFDGFRRDTKGGDVEKTLENAADAASASALGSGAGAGENGSAEGGEGSQSARAGREGIASEPLAVALALALAALGSGDSDSIDRQASEPEHLRKSRVSLALAVAQNCGQRSDTLARMLDGWYESERSRPLREEIDRVRQANDRSG</sequence>
<evidence type="ECO:0000259" key="6">
    <source>
        <dbReference type="Pfam" id="PF13001"/>
    </source>
</evidence>
<dbReference type="GO" id="GO:0043248">
    <property type="term" value="P:proteasome assembly"/>
    <property type="evidence" value="ECO:0007669"/>
    <property type="project" value="InterPro"/>
</dbReference>
<dbReference type="InterPro" id="IPR024372">
    <property type="entry name" value="Ecm29_N"/>
</dbReference>
<evidence type="ECO:0000256" key="4">
    <source>
        <dbReference type="ARBA" id="ARBA00022942"/>
    </source>
</evidence>
<dbReference type="GO" id="GO:0005737">
    <property type="term" value="C:cytoplasm"/>
    <property type="evidence" value="ECO:0007669"/>
    <property type="project" value="UniProtKB-SubCell"/>
</dbReference>
<dbReference type="OrthoDB" id="16066at2759"/>
<protein>
    <recommendedName>
        <fullName evidence="10">Proteasome component ECM29</fullName>
    </recommendedName>
</protein>
<dbReference type="Pfam" id="PF23731">
    <property type="entry name" value="ARM_ECM29_C"/>
    <property type="match status" value="1"/>
</dbReference>
<evidence type="ECO:0000313" key="8">
    <source>
        <dbReference type="EMBL" id="RVX68868.1"/>
    </source>
</evidence>
<dbReference type="InterPro" id="IPR055443">
    <property type="entry name" value="HEAT_ECM29"/>
</dbReference>
<keyword evidence="4" id="KW-0647">Proteasome</keyword>
<evidence type="ECO:0000256" key="3">
    <source>
        <dbReference type="ARBA" id="ARBA00022737"/>
    </source>
</evidence>
<evidence type="ECO:0000256" key="5">
    <source>
        <dbReference type="SAM" id="MobiDB-lite"/>
    </source>
</evidence>
<dbReference type="EMBL" id="NAJM01000034">
    <property type="protein sequence ID" value="RVX68868.1"/>
    <property type="molecule type" value="Genomic_DNA"/>
</dbReference>
<feature type="domain" description="Proteasome component Ecm29 N-terminal" evidence="6">
    <location>
        <begin position="24"/>
        <end position="521"/>
    </location>
</feature>
<evidence type="ECO:0000259" key="7">
    <source>
        <dbReference type="Pfam" id="PF24492"/>
    </source>
</evidence>
<dbReference type="Proteomes" id="UP000288859">
    <property type="component" value="Unassembled WGS sequence"/>
</dbReference>
<feature type="domain" description="Proteasome adapter and scaffold protein ECM29 HEAT-repeat" evidence="7">
    <location>
        <begin position="1276"/>
        <end position="1460"/>
    </location>
</feature>
<dbReference type="PANTHER" id="PTHR23346:SF19">
    <property type="entry name" value="PROTEASOME ADAPTER AND SCAFFOLD PROTEIN ECM29"/>
    <property type="match status" value="1"/>
</dbReference>
<evidence type="ECO:0000313" key="9">
    <source>
        <dbReference type="Proteomes" id="UP000288859"/>
    </source>
</evidence>
<dbReference type="PANTHER" id="PTHR23346">
    <property type="entry name" value="TRANSLATIONAL ACTIVATOR GCN1-RELATED"/>
    <property type="match status" value="1"/>
</dbReference>
<comment type="subcellular location">
    <subcellularLocation>
        <location evidence="1">Cytoplasm</location>
    </subcellularLocation>
</comment>
<dbReference type="InterPro" id="IPR016024">
    <property type="entry name" value="ARM-type_fold"/>
</dbReference>
<evidence type="ECO:0000256" key="2">
    <source>
        <dbReference type="ARBA" id="ARBA00022490"/>
    </source>
</evidence>
<dbReference type="GO" id="GO:0060090">
    <property type="term" value="F:molecular adaptor activity"/>
    <property type="evidence" value="ECO:0007669"/>
    <property type="project" value="InterPro"/>
</dbReference>
<feature type="region of interest" description="Disordered" evidence="5">
    <location>
        <begin position="1777"/>
        <end position="1810"/>
    </location>
</feature>
<dbReference type="Pfam" id="PF24492">
    <property type="entry name" value="HEAT_ECM29"/>
    <property type="match status" value="1"/>
</dbReference>
<dbReference type="GO" id="GO:0005634">
    <property type="term" value="C:nucleus"/>
    <property type="evidence" value="ECO:0007669"/>
    <property type="project" value="TreeGrafter"/>
</dbReference>
<dbReference type="InterPro" id="IPR011989">
    <property type="entry name" value="ARM-like"/>
</dbReference>
<dbReference type="GO" id="GO:0000502">
    <property type="term" value="C:proteasome complex"/>
    <property type="evidence" value="ECO:0007669"/>
    <property type="project" value="UniProtKB-KW"/>
</dbReference>
<comment type="caution">
    <text evidence="8">The sequence shown here is derived from an EMBL/GenBank/DDBJ whole genome shotgun (WGS) entry which is preliminary data.</text>
</comment>
<dbReference type="GO" id="GO:0036503">
    <property type="term" value="P:ERAD pathway"/>
    <property type="evidence" value="ECO:0007669"/>
    <property type="project" value="TreeGrafter"/>
</dbReference>
<proteinExistence type="predicted"/>
<gene>
    <name evidence="8" type="ORF">B0A52_07523</name>
</gene>
<feature type="compositionally biased region" description="Gly residues" evidence="5">
    <location>
        <begin position="1786"/>
        <end position="1801"/>
    </location>
</feature>
<evidence type="ECO:0000256" key="1">
    <source>
        <dbReference type="ARBA" id="ARBA00004496"/>
    </source>
</evidence>
<keyword evidence="2" id="KW-0963">Cytoplasm</keyword>
<reference evidence="8 9" key="1">
    <citation type="submission" date="2017-03" db="EMBL/GenBank/DDBJ databases">
        <title>Genomes of endolithic fungi from Antarctica.</title>
        <authorList>
            <person name="Coleine C."/>
            <person name="Masonjones S."/>
            <person name="Stajich J.E."/>
        </authorList>
    </citation>
    <scope>NUCLEOTIDE SEQUENCE [LARGE SCALE GENOMIC DNA]</scope>
    <source>
        <strain evidence="8 9">CCFEE 6314</strain>
    </source>
</reference>
<organism evidence="8 9">
    <name type="scientific">Exophiala mesophila</name>
    <name type="common">Black yeast-like fungus</name>
    <dbReference type="NCBI Taxonomy" id="212818"/>
    <lineage>
        <taxon>Eukaryota</taxon>
        <taxon>Fungi</taxon>
        <taxon>Dikarya</taxon>
        <taxon>Ascomycota</taxon>
        <taxon>Pezizomycotina</taxon>
        <taxon>Eurotiomycetes</taxon>
        <taxon>Chaetothyriomycetidae</taxon>
        <taxon>Chaetothyriales</taxon>
        <taxon>Herpotrichiellaceae</taxon>
        <taxon>Exophiala</taxon>
    </lineage>
</organism>